<reference evidence="4" key="3">
    <citation type="submission" date="2025-09" db="UniProtKB">
        <authorList>
            <consortium name="Ensembl"/>
        </authorList>
    </citation>
    <scope>IDENTIFICATION</scope>
</reference>
<dbReference type="PANTHER" id="PTHR32123">
    <property type="entry name" value="BICD FAMILY-LIKE CARGO ADAPTER"/>
    <property type="match status" value="1"/>
</dbReference>
<dbReference type="RefSeq" id="XP_011613843.2">
    <property type="nucleotide sequence ID" value="XM_011615541.2"/>
</dbReference>
<organism evidence="4 5">
    <name type="scientific">Takifugu rubripes</name>
    <name type="common">Japanese pufferfish</name>
    <name type="synonym">Fugu rubripes</name>
    <dbReference type="NCBI Taxonomy" id="31033"/>
    <lineage>
        <taxon>Eukaryota</taxon>
        <taxon>Metazoa</taxon>
        <taxon>Chordata</taxon>
        <taxon>Craniata</taxon>
        <taxon>Vertebrata</taxon>
        <taxon>Euteleostomi</taxon>
        <taxon>Actinopterygii</taxon>
        <taxon>Neopterygii</taxon>
        <taxon>Teleostei</taxon>
        <taxon>Neoteleostei</taxon>
        <taxon>Acanthomorphata</taxon>
        <taxon>Eupercaria</taxon>
        <taxon>Tetraodontiformes</taxon>
        <taxon>Tetradontoidea</taxon>
        <taxon>Tetraodontidae</taxon>
        <taxon>Takifugu</taxon>
    </lineage>
</organism>
<feature type="region of interest" description="Disordered" evidence="3">
    <location>
        <begin position="417"/>
        <end position="436"/>
    </location>
</feature>
<reference evidence="4" key="2">
    <citation type="submission" date="2025-08" db="UniProtKB">
        <authorList>
            <consortium name="Ensembl"/>
        </authorList>
    </citation>
    <scope>IDENTIFICATION</scope>
</reference>
<evidence type="ECO:0000256" key="3">
    <source>
        <dbReference type="SAM" id="MobiDB-lite"/>
    </source>
</evidence>
<dbReference type="GO" id="GO:0047496">
    <property type="term" value="P:vesicle transport along microtubule"/>
    <property type="evidence" value="ECO:0007669"/>
    <property type="project" value="TreeGrafter"/>
</dbReference>
<feature type="coiled-coil region" evidence="2">
    <location>
        <begin position="236"/>
        <end position="362"/>
    </location>
</feature>
<dbReference type="Ensembl" id="ENSTRUT00000041146.3">
    <property type="protein sequence ID" value="ENSTRUP00000041003.3"/>
    <property type="gene ID" value="ENSTRUG00000016033.3"/>
</dbReference>
<evidence type="ECO:0000313" key="4">
    <source>
        <dbReference type="Ensembl" id="ENSTRUP00000041003.3"/>
    </source>
</evidence>
<gene>
    <name evidence="4" type="primary">bicdl1</name>
</gene>
<dbReference type="Proteomes" id="UP000005226">
    <property type="component" value="Chromosome 21"/>
</dbReference>
<accession>H2UVM5</accession>
<dbReference type="STRING" id="31033.ENSTRUP00000067436"/>
<sequence>MSTFCLDLQASAAVSAPLELDSDCMEPRDGAAAQEPGGVQGHQLRRTGSGGLGVALEEELAMLTGQRDDEDDLSGLEAPAAAQNSELLSLFRQKEKDLVLAAKLGKALLERNQDLTKQYEKMHKDLNDKLEHLEQEKHELRRRLESREGEWEGRVAELETDVQHLQGELERHQVQLREADRDKTKAISELSEQNHRLLEQLSRAAEVERQLSTQVHSLRDDFREKSLSTSQHMTRLETLQAEIQMLSERKMELERRVHAMLEENELLQNTVDDLREKTMLLERQCHEKDLQLRQSQLELQEVQVSHRQLTARLEEVTEERSLHGLTPHPSSLLCEIEQSMEQEEQEQEREQLRLQLWEAYCEVRSLCSHLRGNDVTDSALSTDSSMDESSETSSAKDVPTGSIHTSLLELRRLTQNLLDGNESTGSRRSDEEALEEQVRKLGEELRDLREMYEAGQDKSHCSEEEVLRLHNQIALLSVEMCSLREDNERMKTMAEIREPSEQLQSAIRDRDEAIAKKKAVEMELAKCKIDIMSLNSQLLDAIQQKLNLSQQLEAWQDDMHRVIDQQLMDKYQDEWRSAPSSLSGSSKPHGGQTSRRAHRVSDRDKKLFSFFKKN</sequence>
<feature type="compositionally biased region" description="Basic and acidic residues" evidence="3">
    <location>
        <begin position="425"/>
        <end position="436"/>
    </location>
</feature>
<proteinExistence type="predicted"/>
<feature type="region of interest" description="Disordered" evidence="3">
    <location>
        <begin position="574"/>
        <end position="614"/>
    </location>
</feature>
<evidence type="ECO:0000256" key="1">
    <source>
        <dbReference type="ARBA" id="ARBA00023054"/>
    </source>
</evidence>
<feature type="region of interest" description="Disordered" evidence="3">
    <location>
        <begin position="374"/>
        <end position="402"/>
    </location>
</feature>
<feature type="compositionally biased region" description="Low complexity" evidence="3">
    <location>
        <begin position="577"/>
        <end position="586"/>
    </location>
</feature>
<feature type="coiled-coil region" evidence="2">
    <location>
        <begin position="116"/>
        <end position="207"/>
    </location>
</feature>
<evidence type="ECO:0000313" key="5">
    <source>
        <dbReference type="Proteomes" id="UP000005226"/>
    </source>
</evidence>
<keyword evidence="5" id="KW-1185">Reference proteome</keyword>
<dbReference type="GeneID" id="101072808"/>
<dbReference type="InterPro" id="IPR051149">
    <property type="entry name" value="Spindly/BICDR_Dynein_Adapter"/>
</dbReference>
<reference evidence="4 5" key="1">
    <citation type="journal article" date="2011" name="Genome Biol. Evol.">
        <title>Integration of the genetic map and genome assembly of fugu facilitates insights into distinct features of genome evolution in teleosts and mammals.</title>
        <authorList>
            <person name="Kai W."/>
            <person name="Kikuchi K."/>
            <person name="Tohari S."/>
            <person name="Chew A.K."/>
            <person name="Tay A."/>
            <person name="Fujiwara A."/>
            <person name="Hosoya S."/>
            <person name="Suetake H."/>
            <person name="Naruse K."/>
            <person name="Brenner S."/>
            <person name="Suzuki Y."/>
            <person name="Venkatesh B."/>
        </authorList>
    </citation>
    <scope>NUCLEOTIDE SEQUENCE [LARGE SCALE GENOMIC DNA]</scope>
</reference>
<keyword evidence="1 2" id="KW-0175">Coiled coil</keyword>
<dbReference type="GeneTree" id="ENSGT00940000157442"/>
<name>H2UVM5_TAKRU</name>
<feature type="coiled-coil region" evidence="2">
    <location>
        <begin position="503"/>
        <end position="558"/>
    </location>
</feature>
<dbReference type="AlphaFoldDB" id="H2UVM5"/>
<evidence type="ECO:0000256" key="2">
    <source>
        <dbReference type="SAM" id="Coils"/>
    </source>
</evidence>
<dbReference type="GO" id="GO:0055107">
    <property type="term" value="P:Golgi to secretory granule transport"/>
    <property type="evidence" value="ECO:0007669"/>
    <property type="project" value="TreeGrafter"/>
</dbReference>
<feature type="region of interest" description="Disordered" evidence="3">
    <location>
        <begin position="25"/>
        <end position="45"/>
    </location>
</feature>
<protein>
    <submittedName>
        <fullName evidence="4">BICD family like cargo adaptor 1</fullName>
    </submittedName>
</protein>
<dbReference type="PANTHER" id="PTHR32123:SF12">
    <property type="entry name" value="BICD FAMILY-LIKE CARGO ADAPTER 1"/>
    <property type="match status" value="1"/>
</dbReference>